<dbReference type="InterPro" id="IPR006638">
    <property type="entry name" value="Elp3/MiaA/NifB-like_rSAM"/>
</dbReference>
<dbReference type="GO" id="GO:0035598">
    <property type="term" value="F:tRNA (N(6)-L-threonylcarbamoyladenosine(37)-C(2))-methylthiotransferase activity"/>
    <property type="evidence" value="ECO:0007669"/>
    <property type="project" value="UniProtKB-EC"/>
</dbReference>
<evidence type="ECO:0000259" key="17">
    <source>
        <dbReference type="PROSITE" id="PS50926"/>
    </source>
</evidence>
<evidence type="ECO:0000256" key="12">
    <source>
        <dbReference type="ARBA" id="ARBA00023014"/>
    </source>
</evidence>
<dbReference type="FunFam" id="3.40.50.12160:FF:000009">
    <property type="entry name" value="threonylcarbamoyladenosine tRNA methylthiotransferase"/>
    <property type="match status" value="1"/>
</dbReference>
<feature type="compositionally biased region" description="Low complexity" evidence="15">
    <location>
        <begin position="533"/>
        <end position="554"/>
    </location>
</feature>
<dbReference type="PANTHER" id="PTHR11918">
    <property type="entry name" value="RADICAL SAM PROTEINS"/>
    <property type="match status" value="1"/>
</dbReference>
<keyword evidence="6" id="KW-0004">4Fe-4S</keyword>
<dbReference type="OrthoDB" id="1730074at2759"/>
<dbReference type="InterPro" id="IPR023404">
    <property type="entry name" value="rSAM_horseshoe"/>
</dbReference>
<dbReference type="NCBIfam" id="TIGR01578">
    <property type="entry name" value="MiaB-like-B"/>
    <property type="match status" value="1"/>
</dbReference>
<accession>A0A835Y3H9</accession>
<dbReference type="Gene3D" id="3.80.30.20">
    <property type="entry name" value="tm_1862 like domain"/>
    <property type="match status" value="1"/>
</dbReference>
<evidence type="ECO:0000259" key="18">
    <source>
        <dbReference type="PROSITE" id="PS51449"/>
    </source>
</evidence>
<proteinExistence type="inferred from homology"/>
<keyword evidence="9" id="KW-0819">tRNA processing</keyword>
<dbReference type="Proteomes" id="UP000612055">
    <property type="component" value="Unassembled WGS sequence"/>
</dbReference>
<evidence type="ECO:0000256" key="15">
    <source>
        <dbReference type="SAM" id="MobiDB-lite"/>
    </source>
</evidence>
<evidence type="ECO:0000256" key="3">
    <source>
        <dbReference type="ARBA" id="ARBA00008616"/>
    </source>
</evidence>
<dbReference type="SMART" id="SM00729">
    <property type="entry name" value="Elp3"/>
    <property type="match status" value="1"/>
</dbReference>
<dbReference type="InterPro" id="IPR006466">
    <property type="entry name" value="MiaB-like_arc_euk"/>
</dbReference>
<dbReference type="GO" id="GO:0046872">
    <property type="term" value="F:metal ion binding"/>
    <property type="evidence" value="ECO:0007669"/>
    <property type="project" value="UniProtKB-KW"/>
</dbReference>
<evidence type="ECO:0000256" key="11">
    <source>
        <dbReference type="ARBA" id="ARBA00023004"/>
    </source>
</evidence>
<comment type="catalytic activity">
    <reaction evidence="14">
        <text>N(6)-L-threonylcarbamoyladenosine(37) in tRNA + (sulfur carrier)-SH + AH2 + 2 S-adenosyl-L-methionine = 2-methylsulfanyl-N(6)-L-threonylcarbamoyladenosine(37) in tRNA + (sulfur carrier)-H + 5'-deoxyadenosine + L-methionine + A + S-adenosyl-L-homocysteine + 2 H(+)</text>
        <dbReference type="Rhea" id="RHEA:37075"/>
        <dbReference type="Rhea" id="RHEA-COMP:10163"/>
        <dbReference type="Rhea" id="RHEA-COMP:11092"/>
        <dbReference type="Rhea" id="RHEA-COMP:14737"/>
        <dbReference type="Rhea" id="RHEA-COMP:14739"/>
        <dbReference type="ChEBI" id="CHEBI:13193"/>
        <dbReference type="ChEBI" id="CHEBI:15378"/>
        <dbReference type="ChEBI" id="CHEBI:17319"/>
        <dbReference type="ChEBI" id="CHEBI:17499"/>
        <dbReference type="ChEBI" id="CHEBI:29917"/>
        <dbReference type="ChEBI" id="CHEBI:57844"/>
        <dbReference type="ChEBI" id="CHEBI:57856"/>
        <dbReference type="ChEBI" id="CHEBI:59789"/>
        <dbReference type="ChEBI" id="CHEBI:64428"/>
        <dbReference type="ChEBI" id="CHEBI:74418"/>
        <dbReference type="ChEBI" id="CHEBI:74420"/>
        <dbReference type="EC" id="2.8.4.5"/>
    </reaction>
</comment>
<comment type="caution">
    <text evidence="20">The sequence shown here is derived from an EMBL/GenBank/DDBJ whole genome shotgun (WGS) entry which is preliminary data.</text>
</comment>
<keyword evidence="16" id="KW-0812">Transmembrane</keyword>
<dbReference type="PROSITE" id="PS01278">
    <property type="entry name" value="MTTASE_RADICAL"/>
    <property type="match status" value="1"/>
</dbReference>
<comment type="function">
    <text evidence="2">Catalyzes the methylthiolation of N6-threonylcarbamoyladenosine (t(6)A), leading to the formation of 2-methylthio-N6-threonylcarbamoyladenosine (ms(2)t(6)A) at position 37 in tRNAs that read codons beginning with adenine.</text>
</comment>
<name>A0A835Y3H9_9CHLO</name>
<keyword evidence="12" id="KW-0411">Iron-sulfur</keyword>
<feature type="transmembrane region" description="Helical" evidence="16">
    <location>
        <begin position="710"/>
        <end position="734"/>
    </location>
</feature>
<dbReference type="SFLD" id="SFLDG01082">
    <property type="entry name" value="B12-binding_domain_containing"/>
    <property type="match status" value="1"/>
</dbReference>
<evidence type="ECO:0000256" key="1">
    <source>
        <dbReference type="ARBA" id="ARBA00001966"/>
    </source>
</evidence>
<dbReference type="PROSITE" id="PS50926">
    <property type="entry name" value="TRAM"/>
    <property type="match status" value="1"/>
</dbReference>
<evidence type="ECO:0000313" key="20">
    <source>
        <dbReference type="EMBL" id="KAG2495228.1"/>
    </source>
</evidence>
<comment type="similarity">
    <text evidence="3">Belongs to the methylthiotransferase family. CDKAL1 subfamily.</text>
</comment>
<evidence type="ECO:0000256" key="10">
    <source>
        <dbReference type="ARBA" id="ARBA00022723"/>
    </source>
</evidence>
<dbReference type="Pfam" id="PF04055">
    <property type="entry name" value="Radical_SAM"/>
    <property type="match status" value="1"/>
</dbReference>
<evidence type="ECO:0000256" key="16">
    <source>
        <dbReference type="SAM" id="Phobius"/>
    </source>
</evidence>
<dbReference type="PROSITE" id="PS51918">
    <property type="entry name" value="RADICAL_SAM"/>
    <property type="match status" value="1"/>
</dbReference>
<dbReference type="Pfam" id="PF00919">
    <property type="entry name" value="UPF0004"/>
    <property type="match status" value="1"/>
</dbReference>
<dbReference type="CDD" id="cd01335">
    <property type="entry name" value="Radical_SAM"/>
    <property type="match status" value="1"/>
</dbReference>
<reference evidence="20" key="1">
    <citation type="journal article" date="2020" name="bioRxiv">
        <title>Comparative genomics of Chlamydomonas.</title>
        <authorList>
            <person name="Craig R.J."/>
            <person name="Hasan A.R."/>
            <person name="Ness R.W."/>
            <person name="Keightley P.D."/>
        </authorList>
    </citation>
    <scope>NUCLEOTIDE SEQUENCE</scope>
    <source>
        <strain evidence="20">CCAP 11/70</strain>
    </source>
</reference>
<dbReference type="GO" id="GO:0051539">
    <property type="term" value="F:4 iron, 4 sulfur cluster binding"/>
    <property type="evidence" value="ECO:0007669"/>
    <property type="project" value="UniProtKB-KW"/>
</dbReference>
<evidence type="ECO:0000313" key="21">
    <source>
        <dbReference type="Proteomes" id="UP000612055"/>
    </source>
</evidence>
<dbReference type="InterPro" id="IPR007197">
    <property type="entry name" value="rSAM"/>
</dbReference>
<dbReference type="PROSITE" id="PS51449">
    <property type="entry name" value="MTTASE_N"/>
    <property type="match status" value="1"/>
</dbReference>
<sequence>MTVAACDDAVGDIEDSWAEDGGLDGAPRLPKPAFVGRRAKVVGSGSDVCSTGAGASASAVPGTQSVWVKTFGCSHNISDSEYMAGQLQDYGYRLVDDASRASADLWVINSCTVKGPSQAGMSSLITAGRAAGKALLVAGCVPQGDKRLPELAGVSVLGVTQIDRVVEAAEETLRGNTVSLLAKKALPRLDLPKVRRNRHIEIVPISTGCLGACTYCKTKHARGHLGSYDPAALAERVRQAAADPWVREVWLSSEDTGAYGRDIGSSLPELLDKLIAVLPPDGRTMLRVGMTNPPYVLEHLPALAAALRHPCVFSYLHVPVQSGSDAVLEAMKREYSVAEFRTVVDALLRDVPGMELATDIITAFPGESEGDHAATLRLLEDYKFPHTHISQFYPRPGTPAARMKPKIPGPVAKQRSRELAAAVDGWTSVYEPLVGTRQRVVVVDVAADGRSLVGHTKSYAQVLLEPQLGLMGAVVEAEVLSASRWSVKGRVVAWVYRPENVIQDDGEEGERGHGLEAEAGSVAVRLRNGKARASGQGEGQQQQRAAATATSSSTVGGGGGSGVEVTSAAVSSGVACGDGSCGSGGCGGGGAGAGSVNGEGIGVSGCGSEVCCGGGGDCGGGDGGKSSTAAAAARPGQLSASTAPSAAATGGRASSMAAAAAAAASTSGTATVRQRPAAAAAAAAAPIGAAASAGATSPSAAPPMPLLDRLLAAVVVVGLLVMLCTGAVTVLDVYGLAPYSAVRR</sequence>
<dbReference type="NCBIfam" id="TIGR00089">
    <property type="entry name" value="MiaB/RimO family radical SAM methylthiotransferase"/>
    <property type="match status" value="1"/>
</dbReference>
<feature type="domain" description="TRAM" evidence="17">
    <location>
        <begin position="431"/>
        <end position="493"/>
    </location>
</feature>
<dbReference type="PANTHER" id="PTHR11918:SF45">
    <property type="entry name" value="THREONYLCARBAMOYLADENOSINE TRNA METHYLTHIOTRANSFERASE"/>
    <property type="match status" value="1"/>
</dbReference>
<evidence type="ECO:0000256" key="4">
    <source>
        <dbReference type="ARBA" id="ARBA00013273"/>
    </source>
</evidence>
<dbReference type="InterPro" id="IPR020612">
    <property type="entry name" value="Methylthiotransferase_CS"/>
</dbReference>
<dbReference type="InterPro" id="IPR058240">
    <property type="entry name" value="rSAM_sf"/>
</dbReference>
<keyword evidence="10" id="KW-0479">Metal-binding</keyword>
<dbReference type="SFLD" id="SFLDS00029">
    <property type="entry name" value="Radical_SAM"/>
    <property type="match status" value="1"/>
</dbReference>
<dbReference type="InterPro" id="IPR038135">
    <property type="entry name" value="Methylthiotransferase_N_sf"/>
</dbReference>
<feature type="domain" description="Radical SAM core" evidence="19">
    <location>
        <begin position="195"/>
        <end position="431"/>
    </location>
</feature>
<dbReference type="AlphaFoldDB" id="A0A835Y3H9"/>
<evidence type="ECO:0000256" key="2">
    <source>
        <dbReference type="ARBA" id="ARBA00002399"/>
    </source>
</evidence>
<keyword evidence="16" id="KW-0472">Membrane</keyword>
<dbReference type="EMBL" id="JAEHOE010000025">
    <property type="protein sequence ID" value="KAG2495228.1"/>
    <property type="molecule type" value="Genomic_DNA"/>
</dbReference>
<dbReference type="GO" id="GO:0005783">
    <property type="term" value="C:endoplasmic reticulum"/>
    <property type="evidence" value="ECO:0007669"/>
    <property type="project" value="TreeGrafter"/>
</dbReference>
<dbReference type="FunFam" id="3.80.30.20:FF:000002">
    <property type="entry name" value="threonylcarbamoyladenosine tRNA methylthiotransferase isoform X2"/>
    <property type="match status" value="1"/>
</dbReference>
<feature type="region of interest" description="Disordered" evidence="15">
    <location>
        <begin position="529"/>
        <end position="561"/>
    </location>
</feature>
<evidence type="ECO:0000256" key="13">
    <source>
        <dbReference type="ARBA" id="ARBA00031213"/>
    </source>
</evidence>
<evidence type="ECO:0000256" key="7">
    <source>
        <dbReference type="ARBA" id="ARBA00022679"/>
    </source>
</evidence>
<evidence type="ECO:0000256" key="8">
    <source>
        <dbReference type="ARBA" id="ARBA00022691"/>
    </source>
</evidence>
<organism evidence="20 21">
    <name type="scientific">Edaphochlamys debaryana</name>
    <dbReference type="NCBI Taxonomy" id="47281"/>
    <lineage>
        <taxon>Eukaryota</taxon>
        <taxon>Viridiplantae</taxon>
        <taxon>Chlorophyta</taxon>
        <taxon>core chlorophytes</taxon>
        <taxon>Chlorophyceae</taxon>
        <taxon>CS clade</taxon>
        <taxon>Chlamydomonadales</taxon>
        <taxon>Chlamydomonadales incertae sedis</taxon>
        <taxon>Edaphochlamys</taxon>
    </lineage>
</organism>
<keyword evidence="21" id="KW-1185">Reference proteome</keyword>
<evidence type="ECO:0000256" key="5">
    <source>
        <dbReference type="ARBA" id="ARBA00018810"/>
    </source>
</evidence>
<keyword evidence="16" id="KW-1133">Transmembrane helix</keyword>
<evidence type="ECO:0000256" key="9">
    <source>
        <dbReference type="ARBA" id="ARBA00022694"/>
    </source>
</evidence>
<dbReference type="InterPro" id="IPR002792">
    <property type="entry name" value="TRAM_dom"/>
</dbReference>
<keyword evidence="8" id="KW-0949">S-adenosyl-L-methionine</keyword>
<dbReference type="InterPro" id="IPR013848">
    <property type="entry name" value="Methylthiotransferase_N"/>
</dbReference>
<comment type="cofactor">
    <cofactor evidence="1">
        <name>[4Fe-4S] cluster</name>
        <dbReference type="ChEBI" id="CHEBI:49883"/>
    </cofactor>
</comment>
<gene>
    <name evidence="20" type="ORF">HYH03_006502</name>
</gene>
<dbReference type="EC" id="2.8.4.5" evidence="4"/>
<dbReference type="SUPFAM" id="SSF102114">
    <property type="entry name" value="Radical SAM enzymes"/>
    <property type="match status" value="1"/>
</dbReference>
<protein>
    <recommendedName>
        <fullName evidence="5">Threonylcarbamoyladenosine tRNA methylthiotransferase</fullName>
        <ecNumber evidence="4">2.8.4.5</ecNumber>
    </recommendedName>
    <alternativeName>
        <fullName evidence="13">tRNA-t(6)A37 methylthiotransferase</fullName>
    </alternativeName>
</protein>
<feature type="domain" description="MTTase N-terminal" evidence="18">
    <location>
        <begin position="64"/>
        <end position="174"/>
    </location>
</feature>
<evidence type="ECO:0000259" key="19">
    <source>
        <dbReference type="PROSITE" id="PS51918"/>
    </source>
</evidence>
<keyword evidence="7" id="KW-0808">Transferase</keyword>
<dbReference type="InterPro" id="IPR005839">
    <property type="entry name" value="Methylthiotransferase"/>
</dbReference>
<evidence type="ECO:0000256" key="14">
    <source>
        <dbReference type="ARBA" id="ARBA00051661"/>
    </source>
</evidence>
<evidence type="ECO:0000256" key="6">
    <source>
        <dbReference type="ARBA" id="ARBA00022485"/>
    </source>
</evidence>
<dbReference type="Gene3D" id="3.40.50.12160">
    <property type="entry name" value="Methylthiotransferase, N-terminal domain"/>
    <property type="match status" value="1"/>
</dbReference>
<keyword evidence="11" id="KW-0408">Iron</keyword>